<dbReference type="InterPro" id="IPR002491">
    <property type="entry name" value="ABC_transptr_periplasmic_BD"/>
</dbReference>
<dbReference type="Gene3D" id="3.40.50.1980">
    <property type="entry name" value="Nitrogenase molybdenum iron protein domain"/>
    <property type="match status" value="2"/>
</dbReference>
<organism evidence="3 4">
    <name type="scientific">Desulfofundulus luciae</name>
    <dbReference type="NCBI Taxonomy" id="74702"/>
    <lineage>
        <taxon>Bacteria</taxon>
        <taxon>Bacillati</taxon>
        <taxon>Bacillota</taxon>
        <taxon>Clostridia</taxon>
        <taxon>Eubacteriales</taxon>
        <taxon>Peptococcaceae</taxon>
        <taxon>Desulfofundulus</taxon>
    </lineage>
</organism>
<keyword evidence="4" id="KW-1185">Reference proteome</keyword>
<protein>
    <submittedName>
        <fullName evidence="3">Iron complex transport system substrate-binding protein</fullName>
    </submittedName>
</protein>
<dbReference type="SUPFAM" id="SSF53807">
    <property type="entry name" value="Helical backbone' metal receptor"/>
    <property type="match status" value="1"/>
</dbReference>
<comment type="caution">
    <text evidence="3">The sequence shown here is derived from an EMBL/GenBank/DDBJ whole genome shotgun (WGS) entry which is preliminary data.</text>
</comment>
<dbReference type="PANTHER" id="PTHR30535:SF34">
    <property type="entry name" value="MOLYBDATE-BINDING PROTEIN MOLA"/>
    <property type="match status" value="1"/>
</dbReference>
<evidence type="ECO:0000256" key="1">
    <source>
        <dbReference type="ARBA" id="ARBA00008814"/>
    </source>
</evidence>
<dbReference type="InterPro" id="IPR050902">
    <property type="entry name" value="ABC_Transporter_SBP"/>
</dbReference>
<proteinExistence type="inferred from homology"/>
<feature type="domain" description="Fe/B12 periplasmic-binding" evidence="2">
    <location>
        <begin position="1"/>
        <end position="265"/>
    </location>
</feature>
<accession>A0ABU0B4L8</accession>
<gene>
    <name evidence="3" type="ORF">J2Z49_002013</name>
</gene>
<comment type="similarity">
    <text evidence="1">Belongs to the bacterial solute-binding protein 8 family.</text>
</comment>
<sequence>MGGYPAEMLKALGVENTVVAVDEHTQEKTGWPDYVKNLPSVGSSNTPSMEKILALKPDLVIEGFLEPKLRERLLSSGIAVLKIYGYRTELIASEIETLGMVFKCQERAREYAGYLEKQWLAIKKRTKGLAEKDKPKVYWESSFGEWKTHGPGSGAQPLIEWAGGINIAADQNSSYPKVTPEWVAAKNPDVIIKYVGAPAIGWKGDVKKLEEIRQQIMNRPALKNTNAVKNSRVFLVSDKITCAPQGAAGEWYIAKWLHPELFRDVNPEAVHREMLKKFYGEELKGVWVYPLK</sequence>
<dbReference type="Proteomes" id="UP001225644">
    <property type="component" value="Unassembled WGS sequence"/>
</dbReference>
<name>A0ABU0B4L8_9FIRM</name>
<dbReference type="Pfam" id="PF01497">
    <property type="entry name" value="Peripla_BP_2"/>
    <property type="match status" value="1"/>
</dbReference>
<evidence type="ECO:0000313" key="3">
    <source>
        <dbReference type="EMBL" id="MDQ0286896.1"/>
    </source>
</evidence>
<reference evidence="3 4" key="1">
    <citation type="submission" date="2023-07" db="EMBL/GenBank/DDBJ databases">
        <title>Genomic Encyclopedia of Type Strains, Phase IV (KMG-IV): sequencing the most valuable type-strain genomes for metagenomic binning, comparative biology and taxonomic classification.</title>
        <authorList>
            <person name="Goeker M."/>
        </authorList>
    </citation>
    <scope>NUCLEOTIDE SEQUENCE [LARGE SCALE GENOMIC DNA]</scope>
    <source>
        <strain evidence="3 4">DSM 12396</strain>
    </source>
</reference>
<dbReference type="EMBL" id="JAUSUX010000015">
    <property type="protein sequence ID" value="MDQ0286896.1"/>
    <property type="molecule type" value="Genomic_DNA"/>
</dbReference>
<dbReference type="PANTHER" id="PTHR30535">
    <property type="entry name" value="VITAMIN B12-BINDING PROTEIN"/>
    <property type="match status" value="1"/>
</dbReference>
<evidence type="ECO:0000259" key="2">
    <source>
        <dbReference type="PROSITE" id="PS50983"/>
    </source>
</evidence>
<evidence type="ECO:0000313" key="4">
    <source>
        <dbReference type="Proteomes" id="UP001225644"/>
    </source>
</evidence>
<dbReference type="PROSITE" id="PS50983">
    <property type="entry name" value="FE_B12_PBP"/>
    <property type="match status" value="1"/>
</dbReference>